<dbReference type="PATRIC" id="fig|1227490.4.peg.686"/>
<evidence type="ECO:0000256" key="5">
    <source>
        <dbReference type="ARBA" id="ARBA00023204"/>
    </source>
</evidence>
<sequence length="157" mass="16868">MVTERRPTVSTTETLMHVDIIDATIELDESFVDAPPAEIRRQVRDYERGGRTEFALEIALPDGFLGDVMSAMAQIPYGETRTYGELATALDTAPVAVGQACGRNPVPLLVPCHRVVATDGGLGGYSATGGVATKRRLLDLETRMIGRSVQSHLPTDG</sequence>
<accession>M0BSD1</accession>
<evidence type="ECO:0000256" key="1">
    <source>
        <dbReference type="ARBA" id="ARBA00001286"/>
    </source>
</evidence>
<evidence type="ECO:0000256" key="4">
    <source>
        <dbReference type="ARBA" id="ARBA00022763"/>
    </source>
</evidence>
<dbReference type="STRING" id="1227490.C479_03381"/>
<dbReference type="GO" id="GO:0003908">
    <property type="term" value="F:methylated-DNA-[protein]-cysteine S-methyltransferase activity"/>
    <property type="evidence" value="ECO:0007669"/>
    <property type="project" value="UniProtKB-EC"/>
</dbReference>
<dbReference type="AlphaFoldDB" id="M0BSD1"/>
<dbReference type="InterPro" id="IPR001497">
    <property type="entry name" value="MethylDNA_cys_MeTrfase_AS"/>
</dbReference>
<proteinExistence type="predicted"/>
<dbReference type="InterPro" id="IPR036388">
    <property type="entry name" value="WH-like_DNA-bd_sf"/>
</dbReference>
<dbReference type="NCBIfam" id="TIGR00589">
    <property type="entry name" value="ogt"/>
    <property type="match status" value="1"/>
</dbReference>
<reference evidence="8 9" key="1">
    <citation type="journal article" date="2014" name="PLoS Genet.">
        <title>Phylogenetically driven sequencing of extremely halophilic archaea reveals strategies for static and dynamic osmo-response.</title>
        <authorList>
            <person name="Becker E.A."/>
            <person name="Seitzer P.M."/>
            <person name="Tritt A."/>
            <person name="Larsen D."/>
            <person name="Krusor M."/>
            <person name="Yao A.I."/>
            <person name="Wu D."/>
            <person name="Madern D."/>
            <person name="Eisen J.A."/>
            <person name="Darling A.E."/>
            <person name="Facciotti M.T."/>
        </authorList>
    </citation>
    <scope>NUCLEOTIDE SEQUENCE [LARGE SCALE GENOMIC DNA]</scope>
    <source>
        <strain evidence="8 9">JCM 14624</strain>
    </source>
</reference>
<dbReference type="GO" id="GO:0006281">
    <property type="term" value="P:DNA repair"/>
    <property type="evidence" value="ECO:0007669"/>
    <property type="project" value="UniProtKB-KW"/>
</dbReference>
<comment type="catalytic activity">
    <reaction evidence="6">
        <text>a 6-O-methyl-2'-deoxyguanosine in DNA + L-cysteinyl-[protein] = S-methyl-L-cysteinyl-[protein] + a 2'-deoxyguanosine in DNA</text>
        <dbReference type="Rhea" id="RHEA:24000"/>
        <dbReference type="Rhea" id="RHEA-COMP:10131"/>
        <dbReference type="Rhea" id="RHEA-COMP:10132"/>
        <dbReference type="Rhea" id="RHEA-COMP:11367"/>
        <dbReference type="Rhea" id="RHEA-COMP:11368"/>
        <dbReference type="ChEBI" id="CHEBI:29950"/>
        <dbReference type="ChEBI" id="CHEBI:82612"/>
        <dbReference type="ChEBI" id="CHEBI:85445"/>
        <dbReference type="ChEBI" id="CHEBI:85448"/>
        <dbReference type="EC" id="2.1.1.63"/>
    </reaction>
</comment>
<keyword evidence="4" id="KW-0227">DNA damage</keyword>
<keyword evidence="9" id="KW-1185">Reference proteome</keyword>
<evidence type="ECO:0000259" key="7">
    <source>
        <dbReference type="Pfam" id="PF01035"/>
    </source>
</evidence>
<protein>
    <submittedName>
        <fullName evidence="8">Methylated-DNA--protein-cysteine methyltransferase</fullName>
    </submittedName>
</protein>
<comment type="caution">
    <text evidence="8">The sequence shown here is derived from an EMBL/GenBank/DDBJ whole genome shotgun (WGS) entry which is preliminary data.</text>
</comment>
<dbReference type="EMBL" id="AOIQ01000006">
    <property type="protein sequence ID" value="ELZ13855.1"/>
    <property type="molecule type" value="Genomic_DNA"/>
</dbReference>
<dbReference type="PROSITE" id="PS00374">
    <property type="entry name" value="MGMT"/>
    <property type="match status" value="1"/>
</dbReference>
<gene>
    <name evidence="8" type="ORF">C479_03381</name>
</gene>
<dbReference type="PANTHER" id="PTHR10815">
    <property type="entry name" value="METHYLATED-DNA--PROTEIN-CYSTEINE METHYLTRANSFERASE"/>
    <property type="match status" value="1"/>
</dbReference>
<dbReference type="Proteomes" id="UP000011560">
    <property type="component" value="Unassembled WGS sequence"/>
</dbReference>
<keyword evidence="3 8" id="KW-0808">Transferase</keyword>
<evidence type="ECO:0000256" key="2">
    <source>
        <dbReference type="ARBA" id="ARBA00022603"/>
    </source>
</evidence>
<comment type="catalytic activity">
    <reaction evidence="1">
        <text>a 4-O-methyl-thymidine in DNA + L-cysteinyl-[protein] = a thymidine in DNA + S-methyl-L-cysteinyl-[protein]</text>
        <dbReference type="Rhea" id="RHEA:53428"/>
        <dbReference type="Rhea" id="RHEA-COMP:10131"/>
        <dbReference type="Rhea" id="RHEA-COMP:10132"/>
        <dbReference type="Rhea" id="RHEA-COMP:13555"/>
        <dbReference type="Rhea" id="RHEA-COMP:13556"/>
        <dbReference type="ChEBI" id="CHEBI:29950"/>
        <dbReference type="ChEBI" id="CHEBI:82612"/>
        <dbReference type="ChEBI" id="CHEBI:137386"/>
        <dbReference type="ChEBI" id="CHEBI:137387"/>
        <dbReference type="EC" id="2.1.1.63"/>
    </reaction>
</comment>
<dbReference type="Pfam" id="PF01035">
    <property type="entry name" value="DNA_binding_1"/>
    <property type="match status" value="1"/>
</dbReference>
<keyword evidence="5" id="KW-0234">DNA repair</keyword>
<dbReference type="PANTHER" id="PTHR10815:SF13">
    <property type="entry name" value="METHYLATED-DNA--PROTEIN-CYSTEINE METHYLTRANSFERASE"/>
    <property type="match status" value="1"/>
</dbReference>
<dbReference type="InterPro" id="IPR036217">
    <property type="entry name" value="MethylDNA_cys_MeTrfase_DNAb"/>
</dbReference>
<dbReference type="InterPro" id="IPR014048">
    <property type="entry name" value="MethylDNA_cys_MeTrfase_DNA-bd"/>
</dbReference>
<feature type="domain" description="Methylated-DNA-[protein]-cysteine S-methyltransferase DNA binding" evidence="7">
    <location>
        <begin position="67"/>
        <end position="142"/>
    </location>
</feature>
<evidence type="ECO:0000313" key="9">
    <source>
        <dbReference type="Proteomes" id="UP000011560"/>
    </source>
</evidence>
<evidence type="ECO:0000256" key="6">
    <source>
        <dbReference type="ARBA" id="ARBA00049348"/>
    </source>
</evidence>
<organism evidence="8 9">
    <name type="scientific">Halovivax asiaticus JCM 14624</name>
    <dbReference type="NCBI Taxonomy" id="1227490"/>
    <lineage>
        <taxon>Archaea</taxon>
        <taxon>Methanobacteriati</taxon>
        <taxon>Methanobacteriota</taxon>
        <taxon>Stenosarchaea group</taxon>
        <taxon>Halobacteria</taxon>
        <taxon>Halobacteriales</taxon>
        <taxon>Natrialbaceae</taxon>
        <taxon>Halovivax</taxon>
    </lineage>
</organism>
<dbReference type="GO" id="GO:0032259">
    <property type="term" value="P:methylation"/>
    <property type="evidence" value="ECO:0007669"/>
    <property type="project" value="UniProtKB-KW"/>
</dbReference>
<name>M0BSD1_9EURY</name>
<dbReference type="CDD" id="cd06445">
    <property type="entry name" value="ATase"/>
    <property type="match status" value="1"/>
</dbReference>
<dbReference type="Gene3D" id="1.10.10.10">
    <property type="entry name" value="Winged helix-like DNA-binding domain superfamily/Winged helix DNA-binding domain"/>
    <property type="match status" value="1"/>
</dbReference>
<dbReference type="SUPFAM" id="SSF46767">
    <property type="entry name" value="Methylated DNA-protein cysteine methyltransferase, C-terminal domain"/>
    <property type="match status" value="1"/>
</dbReference>
<evidence type="ECO:0000313" key="8">
    <source>
        <dbReference type="EMBL" id="ELZ13855.1"/>
    </source>
</evidence>
<keyword evidence="2 8" id="KW-0489">Methyltransferase</keyword>
<evidence type="ECO:0000256" key="3">
    <source>
        <dbReference type="ARBA" id="ARBA00022679"/>
    </source>
</evidence>